<organism evidence="3 4">
    <name type="scientific">Temnothorax curvispinosus</name>
    <dbReference type="NCBI Taxonomy" id="300111"/>
    <lineage>
        <taxon>Eukaryota</taxon>
        <taxon>Metazoa</taxon>
        <taxon>Ecdysozoa</taxon>
        <taxon>Arthropoda</taxon>
        <taxon>Hexapoda</taxon>
        <taxon>Insecta</taxon>
        <taxon>Pterygota</taxon>
        <taxon>Neoptera</taxon>
        <taxon>Endopterygota</taxon>
        <taxon>Hymenoptera</taxon>
        <taxon>Apocrita</taxon>
        <taxon>Aculeata</taxon>
        <taxon>Formicoidea</taxon>
        <taxon>Formicidae</taxon>
        <taxon>Myrmicinae</taxon>
        <taxon>Temnothorax</taxon>
    </lineage>
</organism>
<keyword evidence="3" id="KW-1185">Reference proteome</keyword>
<evidence type="ECO:0000256" key="1">
    <source>
        <dbReference type="SAM" id="MobiDB-lite"/>
    </source>
</evidence>
<dbReference type="Proteomes" id="UP000504618">
    <property type="component" value="Unplaced"/>
</dbReference>
<reference evidence="4" key="1">
    <citation type="submission" date="2025-08" db="UniProtKB">
        <authorList>
            <consortium name="RefSeq"/>
        </authorList>
    </citation>
    <scope>IDENTIFICATION</scope>
    <source>
        <tissue evidence="4">Whole body</tissue>
    </source>
</reference>
<gene>
    <name evidence="4" type="primary">LOC112458805</name>
</gene>
<evidence type="ECO:0000259" key="2">
    <source>
        <dbReference type="Pfam" id="PF20700"/>
    </source>
</evidence>
<proteinExistence type="predicted"/>
<feature type="domain" description="Mutator-like transposase" evidence="2">
    <location>
        <begin position="63"/>
        <end position="333"/>
    </location>
</feature>
<dbReference type="AlphaFoldDB" id="A0A6J1Q806"/>
<dbReference type="OrthoDB" id="7680010at2759"/>
<feature type="region of interest" description="Disordered" evidence="1">
    <location>
        <begin position="1"/>
        <end position="24"/>
    </location>
</feature>
<dbReference type="RefSeq" id="XP_024878377.1">
    <property type="nucleotide sequence ID" value="XM_025022609.1"/>
</dbReference>
<dbReference type="Pfam" id="PF20700">
    <property type="entry name" value="Mutator"/>
    <property type="match status" value="1"/>
</dbReference>
<accession>A0A6J1Q806</accession>
<evidence type="ECO:0000313" key="3">
    <source>
        <dbReference type="Proteomes" id="UP000504618"/>
    </source>
</evidence>
<sequence length="455" mass="50412">MPKRRASASCKGSRNTEGRPCRPKKRIRPLNVFEKEQETASTSKSAKKLQNRMVDVEIDAKFGYRIINFVAVFSAISNHVKCSTCGGKVEFLESSIRGLGFKILITCNACEPRGVFSSPLIGGNAYDINRRIAFAMRLLGQGLAGIEKFCGIMDLPRPVIHKSYVYIQKNIFCAAKAVWEKIREKAGEEEKMLTLQAATCKKLNGLSVSGDGTWKKLGSSTLYGVCTVIGHYSKKVLDVVIKSSYCKACAHWEKQKDTEEYAEWKKTHDAKCFANHTGSARKMEVDAIVDIFQRSLEVHGIRYLFYIGDGDSKTFAAILKSKPYGDVLVQKKELEILGGYNQNCNESVNSVTWKIASKISSESAEVVEIAAYIACSTFNEGAMAYLNVMQVLNLKIGDKAQQWSVYADQQCVNAADLQAQESTRKARSARRLERFAAEDILADAEGLQYGAGTAE</sequence>
<protein>
    <submittedName>
        <fullName evidence="4">Uncharacterized protein LOC112458805 isoform X1</fullName>
    </submittedName>
</protein>
<dbReference type="GeneID" id="112458805"/>
<evidence type="ECO:0000313" key="4">
    <source>
        <dbReference type="RefSeq" id="XP_024878377.1"/>
    </source>
</evidence>
<dbReference type="InterPro" id="IPR049012">
    <property type="entry name" value="Mutator_transp_dom"/>
</dbReference>
<name>A0A6J1Q806_9HYME</name>